<feature type="domain" description="HTH gntR-type" evidence="4">
    <location>
        <begin position="1"/>
        <end position="66"/>
    </location>
</feature>
<dbReference type="InterPro" id="IPR008920">
    <property type="entry name" value="TF_FadR/GntR_C"/>
</dbReference>
<evidence type="ECO:0000256" key="3">
    <source>
        <dbReference type="ARBA" id="ARBA00023163"/>
    </source>
</evidence>
<dbReference type="InterPro" id="IPR000524">
    <property type="entry name" value="Tscrpt_reg_HTH_GntR"/>
</dbReference>
<dbReference type="RefSeq" id="WP_317055199.1">
    <property type="nucleotide sequence ID" value="NZ_CP146606.1"/>
</dbReference>
<gene>
    <name evidence="5" type="ORF">RZS32_001110</name>
</gene>
<dbReference type="Gene3D" id="1.20.120.530">
    <property type="entry name" value="GntR ligand-binding domain-like"/>
    <property type="match status" value="1"/>
</dbReference>
<organism evidence="5 6">
    <name type="scientific">Roseovarius rhodophyticola</name>
    <dbReference type="NCBI Taxonomy" id="3080827"/>
    <lineage>
        <taxon>Bacteria</taxon>
        <taxon>Pseudomonadati</taxon>
        <taxon>Pseudomonadota</taxon>
        <taxon>Alphaproteobacteria</taxon>
        <taxon>Rhodobacterales</taxon>
        <taxon>Roseobacteraceae</taxon>
        <taxon>Roseovarius</taxon>
    </lineage>
</organism>
<evidence type="ECO:0000256" key="1">
    <source>
        <dbReference type="ARBA" id="ARBA00023015"/>
    </source>
</evidence>
<keyword evidence="1" id="KW-0805">Transcription regulation</keyword>
<dbReference type="Pfam" id="PF00392">
    <property type="entry name" value="GntR"/>
    <property type="match status" value="1"/>
</dbReference>
<dbReference type="SMART" id="SM00345">
    <property type="entry name" value="HTH_GNTR"/>
    <property type="match status" value="1"/>
</dbReference>
<reference evidence="5 6" key="1">
    <citation type="submission" date="2024-02" db="EMBL/GenBank/DDBJ databases">
        <title>Roseovarius strain W115 nov., isolated from a marine algae.</title>
        <authorList>
            <person name="Lee M.W."/>
            <person name="Lee J.K."/>
            <person name="Kim J.M."/>
            <person name="Choi D.G."/>
            <person name="Baek J.H."/>
            <person name="Bayburt H."/>
            <person name="Jung J.J."/>
            <person name="Han D.M."/>
            <person name="Jeon C.O."/>
        </authorList>
    </citation>
    <scope>NUCLEOTIDE SEQUENCE [LARGE SCALE GENOMIC DNA]</scope>
    <source>
        <strain evidence="5 6">W115</strain>
    </source>
</reference>
<proteinExistence type="predicted"/>
<dbReference type="CDD" id="cd07377">
    <property type="entry name" value="WHTH_GntR"/>
    <property type="match status" value="1"/>
</dbReference>
<dbReference type="SUPFAM" id="SSF48008">
    <property type="entry name" value="GntR ligand-binding domain-like"/>
    <property type="match status" value="1"/>
</dbReference>
<keyword evidence="3" id="KW-0804">Transcription</keyword>
<dbReference type="InterPro" id="IPR036390">
    <property type="entry name" value="WH_DNA-bd_sf"/>
</dbReference>
<accession>A0ABZ2TFK1</accession>
<evidence type="ECO:0000256" key="2">
    <source>
        <dbReference type="ARBA" id="ARBA00023125"/>
    </source>
</evidence>
<dbReference type="PROSITE" id="PS50949">
    <property type="entry name" value="HTH_GNTR"/>
    <property type="match status" value="1"/>
</dbReference>
<evidence type="ECO:0000259" key="4">
    <source>
        <dbReference type="PROSITE" id="PS50949"/>
    </source>
</evidence>
<evidence type="ECO:0000313" key="6">
    <source>
        <dbReference type="Proteomes" id="UP001281305"/>
    </source>
</evidence>
<dbReference type="PANTHER" id="PTHR43537">
    <property type="entry name" value="TRANSCRIPTIONAL REGULATOR, GNTR FAMILY"/>
    <property type="match status" value="1"/>
</dbReference>
<protein>
    <submittedName>
        <fullName evidence="5">GntR family transcriptional regulator</fullName>
    </submittedName>
</protein>
<dbReference type="EMBL" id="CP146606">
    <property type="protein sequence ID" value="WYK18514.1"/>
    <property type="molecule type" value="Genomic_DNA"/>
</dbReference>
<sequence>MAKEAYSIIKERILSGVYGSGEFINELALAEELNVSRTPIRESLARLEWEKLVTIIPRAGAMVAPTELNTVKEAYQVRLVLEGELGRRAAVRATPEMIDALEEIKHKCEGFVEAGTQDDLNAISREYRAVLGAAASNKTLFEMSDLLFNVSVRVWHTIPEKDAHAQLATALIAEIDAMIEAFKAKDGGAAQKAMQDALQYYTEKLRSLF</sequence>
<dbReference type="SUPFAM" id="SSF46785">
    <property type="entry name" value="Winged helix' DNA-binding domain"/>
    <property type="match status" value="1"/>
</dbReference>
<dbReference type="PANTHER" id="PTHR43537:SF24">
    <property type="entry name" value="GLUCONATE OPERON TRANSCRIPTIONAL REPRESSOR"/>
    <property type="match status" value="1"/>
</dbReference>
<dbReference type="Pfam" id="PF07729">
    <property type="entry name" value="FCD"/>
    <property type="match status" value="1"/>
</dbReference>
<dbReference type="SMART" id="SM00895">
    <property type="entry name" value="FCD"/>
    <property type="match status" value="1"/>
</dbReference>
<name>A0ABZ2TFK1_9RHOB</name>
<keyword evidence="2" id="KW-0238">DNA-binding</keyword>
<dbReference type="InterPro" id="IPR036388">
    <property type="entry name" value="WH-like_DNA-bd_sf"/>
</dbReference>
<dbReference type="Gene3D" id="1.10.10.10">
    <property type="entry name" value="Winged helix-like DNA-binding domain superfamily/Winged helix DNA-binding domain"/>
    <property type="match status" value="1"/>
</dbReference>
<dbReference type="InterPro" id="IPR011711">
    <property type="entry name" value="GntR_C"/>
</dbReference>
<evidence type="ECO:0000313" key="5">
    <source>
        <dbReference type="EMBL" id="WYK18514.1"/>
    </source>
</evidence>
<keyword evidence="6" id="KW-1185">Reference proteome</keyword>
<dbReference type="Proteomes" id="UP001281305">
    <property type="component" value="Chromosome"/>
</dbReference>